<feature type="transmembrane region" description="Helical" evidence="10">
    <location>
        <begin position="332"/>
        <end position="355"/>
    </location>
</feature>
<evidence type="ECO:0000313" key="12">
    <source>
        <dbReference type="Proteomes" id="UP000248758"/>
    </source>
</evidence>
<keyword evidence="6 10" id="KW-1133">Transmembrane helix</keyword>
<dbReference type="EMBL" id="LS483499">
    <property type="protein sequence ID" value="SQK74354.1"/>
    <property type="molecule type" value="Genomic_DNA"/>
</dbReference>
<evidence type="ECO:0000256" key="9">
    <source>
        <dbReference type="ARBA" id="ARBA00061532"/>
    </source>
</evidence>
<dbReference type="InterPro" id="IPR051050">
    <property type="entry name" value="Lipid_II_flippase_MurJ/MviN"/>
</dbReference>
<dbReference type="Pfam" id="PF03023">
    <property type="entry name" value="MurJ"/>
    <property type="match status" value="1"/>
</dbReference>
<dbReference type="InterPro" id="IPR004268">
    <property type="entry name" value="MurJ"/>
</dbReference>
<evidence type="ECO:0000256" key="2">
    <source>
        <dbReference type="ARBA" id="ARBA00022475"/>
    </source>
</evidence>
<evidence type="ECO:0000256" key="3">
    <source>
        <dbReference type="ARBA" id="ARBA00022692"/>
    </source>
</evidence>
<keyword evidence="2" id="KW-1003">Cell membrane</keyword>
<evidence type="ECO:0000256" key="5">
    <source>
        <dbReference type="ARBA" id="ARBA00022984"/>
    </source>
</evidence>
<evidence type="ECO:0000256" key="8">
    <source>
        <dbReference type="ARBA" id="ARBA00060041"/>
    </source>
</evidence>
<dbReference type="GO" id="GO:0015648">
    <property type="term" value="F:lipid-linked peptidoglycan transporter activity"/>
    <property type="evidence" value="ECO:0007669"/>
    <property type="project" value="TreeGrafter"/>
</dbReference>
<protein>
    <submittedName>
        <fullName evidence="11">Integral membrane protein MviN</fullName>
    </submittedName>
</protein>
<feature type="transmembrane region" description="Helical" evidence="10">
    <location>
        <begin position="128"/>
        <end position="146"/>
    </location>
</feature>
<feature type="transmembrane region" description="Helical" evidence="10">
    <location>
        <begin position="237"/>
        <end position="256"/>
    </location>
</feature>
<comment type="similarity">
    <text evidence="9">Belongs to the MurJ/MviN family.</text>
</comment>
<dbReference type="CDD" id="cd13123">
    <property type="entry name" value="MATE_MurJ_like"/>
    <property type="match status" value="1"/>
</dbReference>
<dbReference type="KEGG" id="tpty:NCTC11468_01492"/>
<keyword evidence="7 10" id="KW-0472">Membrane</keyword>
<evidence type="ECO:0000313" key="11">
    <source>
        <dbReference type="EMBL" id="SQK74354.1"/>
    </source>
</evidence>
<feature type="transmembrane region" description="Helical" evidence="10">
    <location>
        <begin position="12"/>
        <end position="33"/>
    </location>
</feature>
<dbReference type="GO" id="GO:0009252">
    <property type="term" value="P:peptidoglycan biosynthetic process"/>
    <property type="evidence" value="ECO:0007669"/>
    <property type="project" value="UniProtKB-KW"/>
</dbReference>
<feature type="transmembrane region" description="Helical" evidence="10">
    <location>
        <begin position="167"/>
        <end position="191"/>
    </location>
</feature>
<organism evidence="11 12">
    <name type="scientific">Tatumella ptyseos</name>
    <dbReference type="NCBI Taxonomy" id="82987"/>
    <lineage>
        <taxon>Bacteria</taxon>
        <taxon>Pseudomonadati</taxon>
        <taxon>Pseudomonadota</taxon>
        <taxon>Gammaproteobacteria</taxon>
        <taxon>Enterobacterales</taxon>
        <taxon>Erwiniaceae</taxon>
        <taxon>Tatumella</taxon>
    </lineage>
</organism>
<evidence type="ECO:0000256" key="10">
    <source>
        <dbReference type="SAM" id="Phobius"/>
    </source>
</evidence>
<keyword evidence="4" id="KW-0133">Cell shape</keyword>
<name>A0A2X5SG45_9GAMM</name>
<reference evidence="11 12" key="1">
    <citation type="submission" date="2018-06" db="EMBL/GenBank/DDBJ databases">
        <authorList>
            <consortium name="Pathogen Informatics"/>
            <person name="Doyle S."/>
        </authorList>
    </citation>
    <scope>NUCLEOTIDE SEQUENCE [LARGE SCALE GENOMIC DNA]</scope>
    <source>
        <strain evidence="11 12">NCTC11468</strain>
    </source>
</reference>
<comment type="subcellular location">
    <subcellularLocation>
        <location evidence="1">Cell membrane</location>
        <topology evidence="1">Multi-pass membrane protein</topology>
    </subcellularLocation>
</comment>
<dbReference type="NCBIfam" id="TIGR01695">
    <property type="entry name" value="murJ_mviN"/>
    <property type="match status" value="1"/>
</dbReference>
<sequence>MGAILNTWNRFSVPAFAPTLLNISMIFFALVATPWFHPHIMALAWAIVAGGVLQLGYQLPHLRKIGMLVLPRINLHDSGVWRVLRQMGPAILGVSVSQISLIINTIFASFLASGSVSWMYYADRLMEFPSGVLGVALGTILLPSLSRSFSSGNFKEYSHLMDWGLRLCLLLAIPSSVAIGILAGPLVSALFQYGKFNAFDALMTQHALVAYAVGLVGVIVVKVLAPGFYSRQDIKTPVKIAIVTLISTQLMNLVFIGPLKHAGLSLSIGLAACLNASLLFWQLRKKNFFQPQPGWYSFLARLILAVILMAVVLCVVLHFMPSWGEGEMVWRILRLMGVCALGGFVYFASLAAFGFRLKDFSRRSVQ</sequence>
<feature type="transmembrane region" description="Helical" evidence="10">
    <location>
        <begin position="101"/>
        <end position="122"/>
    </location>
</feature>
<proteinExistence type="inferred from homology"/>
<dbReference type="Proteomes" id="UP000248758">
    <property type="component" value="Chromosome 1"/>
</dbReference>
<dbReference type="PANTHER" id="PTHR47019">
    <property type="entry name" value="LIPID II FLIPPASE MURJ"/>
    <property type="match status" value="1"/>
</dbReference>
<dbReference type="GO" id="GO:0034204">
    <property type="term" value="P:lipid translocation"/>
    <property type="evidence" value="ECO:0007669"/>
    <property type="project" value="TreeGrafter"/>
</dbReference>
<keyword evidence="3 10" id="KW-0812">Transmembrane</keyword>
<dbReference type="PRINTS" id="PR01806">
    <property type="entry name" value="VIRFACTRMVIN"/>
</dbReference>
<evidence type="ECO:0000256" key="6">
    <source>
        <dbReference type="ARBA" id="ARBA00022989"/>
    </source>
</evidence>
<gene>
    <name evidence="11" type="primary">murJ_2</name>
    <name evidence="11" type="ORF">NCTC11468_01492</name>
</gene>
<keyword evidence="5" id="KW-0573">Peptidoglycan synthesis</keyword>
<feature type="transmembrane region" description="Helical" evidence="10">
    <location>
        <begin position="39"/>
        <end position="57"/>
    </location>
</feature>
<feature type="transmembrane region" description="Helical" evidence="10">
    <location>
        <begin position="203"/>
        <end position="225"/>
    </location>
</feature>
<accession>A0A2X5SG45</accession>
<dbReference type="PANTHER" id="PTHR47019:SF1">
    <property type="entry name" value="LIPID II FLIPPASE MURJ"/>
    <property type="match status" value="1"/>
</dbReference>
<dbReference type="AlphaFoldDB" id="A0A2X5SG45"/>
<evidence type="ECO:0000256" key="1">
    <source>
        <dbReference type="ARBA" id="ARBA00004651"/>
    </source>
</evidence>
<comment type="function">
    <text evidence="8">Involved in peptidoglycan biosynthesis. Transports lipid-linked peptidoglycan precursors from the inner to the outer leaflet of the cytoplasmic membrane.</text>
</comment>
<evidence type="ECO:0000256" key="7">
    <source>
        <dbReference type="ARBA" id="ARBA00023136"/>
    </source>
</evidence>
<feature type="transmembrane region" description="Helical" evidence="10">
    <location>
        <begin position="295"/>
        <end position="320"/>
    </location>
</feature>
<dbReference type="GO" id="GO:0005886">
    <property type="term" value="C:plasma membrane"/>
    <property type="evidence" value="ECO:0007669"/>
    <property type="project" value="UniProtKB-SubCell"/>
</dbReference>
<feature type="transmembrane region" description="Helical" evidence="10">
    <location>
        <begin position="262"/>
        <end position="283"/>
    </location>
</feature>
<evidence type="ECO:0000256" key="4">
    <source>
        <dbReference type="ARBA" id="ARBA00022960"/>
    </source>
</evidence>
<dbReference type="GO" id="GO:0008360">
    <property type="term" value="P:regulation of cell shape"/>
    <property type="evidence" value="ECO:0007669"/>
    <property type="project" value="UniProtKB-KW"/>
</dbReference>